<feature type="domain" description="WAP" evidence="4">
    <location>
        <begin position="20"/>
        <end position="64"/>
    </location>
</feature>
<dbReference type="OrthoDB" id="6060011at2759"/>
<protein>
    <recommendedName>
        <fullName evidence="4">WAP domain-containing protein</fullName>
    </recommendedName>
</protein>
<dbReference type="InterPro" id="IPR036645">
    <property type="entry name" value="Elafin-like_sf"/>
</dbReference>
<dbReference type="GO" id="GO:0005615">
    <property type="term" value="C:extracellular space"/>
    <property type="evidence" value="ECO:0007669"/>
    <property type="project" value="TreeGrafter"/>
</dbReference>
<dbReference type="SMART" id="SM00217">
    <property type="entry name" value="WAP"/>
    <property type="match status" value="2"/>
</dbReference>
<evidence type="ECO:0000259" key="4">
    <source>
        <dbReference type="PROSITE" id="PS51390"/>
    </source>
</evidence>
<dbReference type="PANTHER" id="PTHR19441:SF30">
    <property type="entry name" value="ELAFIN"/>
    <property type="match status" value="1"/>
</dbReference>
<dbReference type="PANTHER" id="PTHR19441">
    <property type="entry name" value="WHEY ACDIC PROTEIN WAP"/>
    <property type="match status" value="1"/>
</dbReference>
<dbReference type="GO" id="GO:0045087">
    <property type="term" value="P:innate immune response"/>
    <property type="evidence" value="ECO:0007669"/>
    <property type="project" value="TreeGrafter"/>
</dbReference>
<dbReference type="InterPro" id="IPR008197">
    <property type="entry name" value="WAP_dom"/>
</dbReference>
<gene>
    <name evidence="5" type="ORF">GDO86_007291</name>
</gene>
<keyword evidence="6" id="KW-1185">Reference proteome</keyword>
<dbReference type="GO" id="GO:0019731">
    <property type="term" value="P:antibacterial humoral response"/>
    <property type="evidence" value="ECO:0007669"/>
    <property type="project" value="TreeGrafter"/>
</dbReference>
<evidence type="ECO:0000313" key="5">
    <source>
        <dbReference type="EMBL" id="KAG8436122.1"/>
    </source>
</evidence>
<feature type="chain" id="PRO_5035912157" description="WAP domain-containing protein" evidence="3">
    <location>
        <begin position="22"/>
        <end position="123"/>
    </location>
</feature>
<dbReference type="AlphaFoldDB" id="A0A8T2IVZ4"/>
<feature type="signal peptide" evidence="3">
    <location>
        <begin position="1"/>
        <end position="21"/>
    </location>
</feature>
<keyword evidence="2" id="KW-1015">Disulfide bond</keyword>
<dbReference type="GO" id="GO:0004867">
    <property type="term" value="F:serine-type endopeptidase inhibitor activity"/>
    <property type="evidence" value="ECO:0007669"/>
    <property type="project" value="TreeGrafter"/>
</dbReference>
<evidence type="ECO:0000313" key="6">
    <source>
        <dbReference type="Proteomes" id="UP000812440"/>
    </source>
</evidence>
<accession>A0A8T2IVZ4</accession>
<dbReference type="Proteomes" id="UP000812440">
    <property type="component" value="Chromosome 4"/>
</dbReference>
<name>A0A8T2IVZ4_9PIPI</name>
<evidence type="ECO:0000256" key="3">
    <source>
        <dbReference type="SAM" id="SignalP"/>
    </source>
</evidence>
<keyword evidence="1 3" id="KW-0732">Signal</keyword>
<organism evidence="5 6">
    <name type="scientific">Hymenochirus boettgeri</name>
    <name type="common">Congo dwarf clawed frog</name>
    <dbReference type="NCBI Taxonomy" id="247094"/>
    <lineage>
        <taxon>Eukaryota</taxon>
        <taxon>Metazoa</taxon>
        <taxon>Chordata</taxon>
        <taxon>Craniata</taxon>
        <taxon>Vertebrata</taxon>
        <taxon>Euteleostomi</taxon>
        <taxon>Amphibia</taxon>
        <taxon>Batrachia</taxon>
        <taxon>Anura</taxon>
        <taxon>Pipoidea</taxon>
        <taxon>Pipidae</taxon>
        <taxon>Pipinae</taxon>
        <taxon>Hymenochirus</taxon>
    </lineage>
</organism>
<evidence type="ECO:0000256" key="2">
    <source>
        <dbReference type="ARBA" id="ARBA00023157"/>
    </source>
</evidence>
<dbReference type="EMBL" id="JAACNH010000007">
    <property type="protein sequence ID" value="KAG8436122.1"/>
    <property type="molecule type" value="Genomic_DNA"/>
</dbReference>
<dbReference type="Pfam" id="PF00095">
    <property type="entry name" value="WAP"/>
    <property type="match status" value="2"/>
</dbReference>
<evidence type="ECO:0000256" key="1">
    <source>
        <dbReference type="ARBA" id="ARBA00022729"/>
    </source>
</evidence>
<proteinExistence type="predicted"/>
<dbReference type="InterPro" id="IPR050514">
    <property type="entry name" value="WAP_four-disulfide_core"/>
</dbReference>
<dbReference type="SUPFAM" id="SSF57256">
    <property type="entry name" value="Elafin-like"/>
    <property type="match status" value="2"/>
</dbReference>
<sequence length="123" mass="12821">MKAAVCVYAVVLMELVSLTLADKPGICPEVTLLSLGICDDGCKTDSDCESNMKCCKTGCDGLQCQVPDEKPGLCPQPSNATICGNQVSCKSDSKCDKNLKCCPTGCGSFSCLSPIVSEEKPAT</sequence>
<feature type="domain" description="WAP" evidence="4">
    <location>
        <begin position="67"/>
        <end position="115"/>
    </location>
</feature>
<reference evidence="5" key="1">
    <citation type="thesis" date="2020" institute="ProQuest LLC" country="789 East Eisenhower Parkway, Ann Arbor, MI, USA">
        <title>Comparative Genomics and Chromosome Evolution.</title>
        <authorList>
            <person name="Mudd A.B."/>
        </authorList>
    </citation>
    <scope>NUCLEOTIDE SEQUENCE</scope>
    <source>
        <strain evidence="5">Female2</strain>
        <tissue evidence="5">Blood</tissue>
    </source>
</reference>
<dbReference type="PROSITE" id="PS51390">
    <property type="entry name" value="WAP"/>
    <property type="match status" value="2"/>
</dbReference>
<dbReference type="Gene3D" id="4.10.75.10">
    <property type="entry name" value="Elafin-like"/>
    <property type="match status" value="2"/>
</dbReference>
<comment type="caution">
    <text evidence="5">The sequence shown here is derived from an EMBL/GenBank/DDBJ whole genome shotgun (WGS) entry which is preliminary data.</text>
</comment>